<dbReference type="Gene3D" id="3.10.20.30">
    <property type="match status" value="1"/>
</dbReference>
<dbReference type="PANTHER" id="PTHR47354">
    <property type="entry name" value="NADH OXIDOREDUCTASE HCR"/>
    <property type="match status" value="1"/>
</dbReference>
<protein>
    <submittedName>
        <fullName evidence="9">Uncharacterized protein</fullName>
    </submittedName>
</protein>
<proteinExistence type="predicted"/>
<keyword evidence="4" id="KW-0560">Oxidoreductase</keyword>
<dbReference type="KEGG" id="mpq:ABA45_08420"/>
<evidence type="ECO:0000259" key="8">
    <source>
        <dbReference type="PROSITE" id="PS51384"/>
    </source>
</evidence>
<dbReference type="PROSITE" id="PS51384">
    <property type="entry name" value="FAD_FR"/>
    <property type="match status" value="1"/>
</dbReference>
<dbReference type="InterPro" id="IPR036010">
    <property type="entry name" value="2Fe-2S_ferredoxin-like_sf"/>
</dbReference>
<keyword evidence="6" id="KW-0411">Iron-sulfur</keyword>
<keyword evidence="2" id="KW-0001">2Fe-2S</keyword>
<feature type="domain" description="FAD-binding FR-type" evidence="8">
    <location>
        <begin position="5"/>
        <end position="108"/>
    </location>
</feature>
<dbReference type="InterPro" id="IPR017938">
    <property type="entry name" value="Riboflavin_synthase-like_b-brl"/>
</dbReference>
<reference evidence="9 10" key="1">
    <citation type="submission" date="2015-05" db="EMBL/GenBank/DDBJ databases">
        <title>Complete genome of Marinobacter psychrophilus strain 20041T isolated from sea-ice of the Canadian Basin.</title>
        <authorList>
            <person name="Song L."/>
            <person name="Ren L."/>
            <person name="Yu Y."/>
            <person name="Wang X."/>
        </authorList>
    </citation>
    <scope>NUCLEOTIDE SEQUENCE [LARGE SCALE GENOMIC DNA]</scope>
    <source>
        <strain evidence="9 10">20041</strain>
    </source>
</reference>
<evidence type="ECO:0000256" key="3">
    <source>
        <dbReference type="ARBA" id="ARBA00022723"/>
    </source>
</evidence>
<evidence type="ECO:0000259" key="7">
    <source>
        <dbReference type="PROSITE" id="PS51085"/>
    </source>
</evidence>
<dbReference type="InterPro" id="IPR017927">
    <property type="entry name" value="FAD-bd_FR_type"/>
</dbReference>
<keyword evidence="10" id="KW-1185">Reference proteome</keyword>
<dbReference type="GO" id="GO:0016491">
    <property type="term" value="F:oxidoreductase activity"/>
    <property type="evidence" value="ECO:0007669"/>
    <property type="project" value="UniProtKB-KW"/>
</dbReference>
<dbReference type="Pfam" id="PF00111">
    <property type="entry name" value="Fer2"/>
    <property type="match status" value="1"/>
</dbReference>
<dbReference type="InterPro" id="IPR001041">
    <property type="entry name" value="2Fe-2S_ferredoxin-type"/>
</dbReference>
<dbReference type="InterPro" id="IPR006058">
    <property type="entry name" value="2Fe2S_fd_BS"/>
</dbReference>
<evidence type="ECO:0000256" key="2">
    <source>
        <dbReference type="ARBA" id="ARBA00022714"/>
    </source>
</evidence>
<dbReference type="SUPFAM" id="SSF63380">
    <property type="entry name" value="Riboflavin synthase domain-like"/>
    <property type="match status" value="1"/>
</dbReference>
<keyword evidence="1" id="KW-0285">Flavoprotein</keyword>
<keyword evidence="3" id="KW-0479">Metal-binding</keyword>
<keyword evidence="5" id="KW-0408">Iron</keyword>
<dbReference type="PROSITE" id="PS00197">
    <property type="entry name" value="2FE2S_FER_1"/>
    <property type="match status" value="1"/>
</dbReference>
<evidence type="ECO:0000313" key="9">
    <source>
        <dbReference type="EMBL" id="AKO54269.1"/>
    </source>
</evidence>
<dbReference type="InterPro" id="IPR050415">
    <property type="entry name" value="MRET"/>
</dbReference>
<evidence type="ECO:0000256" key="4">
    <source>
        <dbReference type="ARBA" id="ARBA00023002"/>
    </source>
</evidence>
<dbReference type="Gene3D" id="2.40.30.10">
    <property type="entry name" value="Translation factors"/>
    <property type="match status" value="1"/>
</dbReference>
<dbReference type="GO" id="GO:0051537">
    <property type="term" value="F:2 iron, 2 sulfur cluster binding"/>
    <property type="evidence" value="ECO:0007669"/>
    <property type="project" value="UniProtKB-KW"/>
</dbReference>
<dbReference type="AlphaFoldDB" id="A0A0H4I5H7"/>
<dbReference type="CDD" id="cd00207">
    <property type="entry name" value="fer2"/>
    <property type="match status" value="1"/>
</dbReference>
<organism evidence="9 10">
    <name type="scientific">Marinobacter psychrophilus</name>
    <dbReference type="NCBI Taxonomy" id="330734"/>
    <lineage>
        <taxon>Bacteria</taxon>
        <taxon>Pseudomonadati</taxon>
        <taxon>Pseudomonadota</taxon>
        <taxon>Gammaproteobacteria</taxon>
        <taxon>Pseudomonadales</taxon>
        <taxon>Marinobacteraceae</taxon>
        <taxon>Marinobacter</taxon>
    </lineage>
</organism>
<evidence type="ECO:0000313" key="10">
    <source>
        <dbReference type="Proteomes" id="UP000036406"/>
    </source>
</evidence>
<feature type="domain" description="2Fe-2S ferredoxin-type" evidence="7">
    <location>
        <begin position="239"/>
        <end position="324"/>
    </location>
</feature>
<evidence type="ECO:0000256" key="5">
    <source>
        <dbReference type="ARBA" id="ARBA00023004"/>
    </source>
</evidence>
<accession>A0A0H4I5H7</accession>
<dbReference type="SUPFAM" id="SSF54292">
    <property type="entry name" value="2Fe-2S ferredoxin-like"/>
    <property type="match status" value="1"/>
</dbReference>
<dbReference type="PRINTS" id="PR00409">
    <property type="entry name" value="PHDIOXRDTASE"/>
</dbReference>
<gene>
    <name evidence="9" type="ORF">ABA45_08420</name>
</gene>
<sequence>MAENAHWIDVSVQSVIDIAQGIKSYEFVPLLEGNTLPPYSVGSHIDVYISDKIIRQYSLCDPSTNGDSYRIAVKCDVNGRGGSLALHETVFPGKTLKISKPRNNFPLNTEAQEYVLIAGGIGITPILSMAYKLHQLGKKFSLTIAARSEKMLAFASTLASSPFADRITYFFDNESTDERFSADAVVGKWFEGKELYMCGPSGFMSSIVSAARENSWPDTFIHSETFVSRNLGQLENLPFEVKIASSGKVFQVAADEFLIDVLNRNHCGVPCSCTQGICGSCITPVASGEIEHRDAILTDTERAAGDQMCVCVGRAKGGRIVLDI</sequence>
<dbReference type="InterPro" id="IPR039261">
    <property type="entry name" value="FNR_nucleotide-bd"/>
</dbReference>
<evidence type="ECO:0000256" key="1">
    <source>
        <dbReference type="ARBA" id="ARBA00022630"/>
    </source>
</evidence>
<dbReference type="PANTHER" id="PTHR47354:SF1">
    <property type="entry name" value="CARNITINE MONOOXYGENASE REDUCTASE SUBUNIT"/>
    <property type="match status" value="1"/>
</dbReference>
<dbReference type="PATRIC" id="fig|330734.3.peg.1769"/>
<evidence type="ECO:0000256" key="6">
    <source>
        <dbReference type="ARBA" id="ARBA00023014"/>
    </source>
</evidence>
<dbReference type="STRING" id="330734.ABA45_08420"/>
<dbReference type="InterPro" id="IPR012675">
    <property type="entry name" value="Beta-grasp_dom_sf"/>
</dbReference>
<dbReference type="Gene3D" id="3.40.50.80">
    <property type="entry name" value="Nucleotide-binding domain of ferredoxin-NADP reductase (FNR) module"/>
    <property type="match status" value="1"/>
</dbReference>
<dbReference type="GO" id="GO:0046872">
    <property type="term" value="F:metal ion binding"/>
    <property type="evidence" value="ECO:0007669"/>
    <property type="project" value="UniProtKB-KW"/>
</dbReference>
<dbReference type="EMBL" id="CP011494">
    <property type="protein sequence ID" value="AKO54269.1"/>
    <property type="molecule type" value="Genomic_DNA"/>
</dbReference>
<dbReference type="SUPFAM" id="SSF52343">
    <property type="entry name" value="Ferredoxin reductase-like, C-terminal NADP-linked domain"/>
    <property type="match status" value="1"/>
</dbReference>
<name>A0A0H4I5H7_9GAMM</name>
<dbReference type="CDD" id="cd06185">
    <property type="entry name" value="PDR_like"/>
    <property type="match status" value="1"/>
</dbReference>
<dbReference type="Proteomes" id="UP000036406">
    <property type="component" value="Chromosome"/>
</dbReference>
<dbReference type="PROSITE" id="PS51085">
    <property type="entry name" value="2FE2S_FER_2"/>
    <property type="match status" value="1"/>
</dbReference>